<evidence type="ECO:0000313" key="3">
    <source>
        <dbReference type="EMBL" id="MBP0441378.1"/>
    </source>
</evidence>
<organism evidence="3 4">
    <name type="scientific">Tianweitania sediminis</name>
    <dbReference type="NCBI Taxonomy" id="1502156"/>
    <lineage>
        <taxon>Bacteria</taxon>
        <taxon>Pseudomonadati</taxon>
        <taxon>Pseudomonadota</taxon>
        <taxon>Alphaproteobacteria</taxon>
        <taxon>Hyphomicrobiales</taxon>
        <taxon>Phyllobacteriaceae</taxon>
        <taxon>Tianweitania</taxon>
    </lineage>
</organism>
<accession>A0A8J7UKP2</accession>
<dbReference type="Proteomes" id="UP000666240">
    <property type="component" value="Unassembled WGS sequence"/>
</dbReference>
<feature type="compositionally biased region" description="Basic residues" evidence="1">
    <location>
        <begin position="39"/>
        <end position="55"/>
    </location>
</feature>
<feature type="region of interest" description="Disordered" evidence="1">
    <location>
        <begin position="1"/>
        <end position="59"/>
    </location>
</feature>
<evidence type="ECO:0000259" key="2">
    <source>
        <dbReference type="Pfam" id="PF18932"/>
    </source>
</evidence>
<dbReference type="RefSeq" id="WP_209337403.1">
    <property type="nucleotide sequence ID" value="NZ_JAGIYY010000013.1"/>
</dbReference>
<gene>
    <name evidence="3" type="ORF">J5Y06_22265</name>
</gene>
<feature type="domain" description="DUF5681" evidence="2">
    <location>
        <begin position="37"/>
        <end position="114"/>
    </location>
</feature>
<reference evidence="3" key="1">
    <citation type="submission" date="2021-03" db="EMBL/GenBank/DDBJ databases">
        <title>Genome sequencing and assembly of Tianweitania sediminis.</title>
        <authorList>
            <person name="Chhetri G."/>
        </authorList>
    </citation>
    <scope>NUCLEOTIDE SEQUENCE</scope>
    <source>
        <strain evidence="3">Z8</strain>
    </source>
</reference>
<dbReference type="Pfam" id="PF18932">
    <property type="entry name" value="DUF5681"/>
    <property type="match status" value="1"/>
</dbReference>
<evidence type="ECO:0000256" key="1">
    <source>
        <dbReference type="SAM" id="MobiDB-lite"/>
    </source>
</evidence>
<dbReference type="EMBL" id="JAGIYY010000013">
    <property type="protein sequence ID" value="MBP0441378.1"/>
    <property type="molecule type" value="Genomic_DNA"/>
</dbReference>
<proteinExistence type="predicted"/>
<keyword evidence="4" id="KW-1185">Reference proteome</keyword>
<protein>
    <recommendedName>
        <fullName evidence="2">DUF5681 domain-containing protein</fullName>
    </recommendedName>
</protein>
<feature type="compositionally biased region" description="Polar residues" evidence="1">
    <location>
        <begin position="1"/>
        <end position="21"/>
    </location>
</feature>
<comment type="caution">
    <text evidence="3">The sequence shown here is derived from an EMBL/GenBank/DDBJ whole genome shotgun (WGS) entry which is preliminary data.</text>
</comment>
<sequence>MTRSFQKIETGLQNELQSSEKSYSKPDFKVGYANPPKHSQFKKGHSGNPRGRKRRSENTNVLLLEDLAELIEVREKNGTTRRITRRHAVIRALVNDAILGRPHARQLLIKVLDIQPSPEAFTPTKDDEELLQRFLEDGQKKSDEPSDQE</sequence>
<name>A0A8J7UKP2_9HYPH</name>
<dbReference type="InterPro" id="IPR043736">
    <property type="entry name" value="DUF5681"/>
</dbReference>
<dbReference type="AlphaFoldDB" id="A0A8J7UKP2"/>
<evidence type="ECO:0000313" key="4">
    <source>
        <dbReference type="Proteomes" id="UP000666240"/>
    </source>
</evidence>